<feature type="modified residue" description="4-aspartylphosphate" evidence="1">
    <location>
        <position position="61"/>
    </location>
</feature>
<dbReference type="SUPFAM" id="SSF52172">
    <property type="entry name" value="CheY-like"/>
    <property type="match status" value="1"/>
</dbReference>
<dbReference type="EMBL" id="MUKV01000008">
    <property type="protein sequence ID" value="OQS41371.1"/>
    <property type="molecule type" value="Genomic_DNA"/>
</dbReference>
<dbReference type="SMART" id="SM00850">
    <property type="entry name" value="LytTR"/>
    <property type="match status" value="1"/>
</dbReference>
<feature type="domain" description="Response regulatory" evidence="2">
    <location>
        <begin position="11"/>
        <end position="124"/>
    </location>
</feature>
<feature type="domain" description="HTH LytTR-type" evidence="3">
    <location>
        <begin position="137"/>
        <end position="244"/>
    </location>
</feature>
<dbReference type="InterPro" id="IPR046947">
    <property type="entry name" value="LytR-like"/>
</dbReference>
<dbReference type="Gene3D" id="3.40.50.2300">
    <property type="match status" value="1"/>
</dbReference>
<proteinExistence type="predicted"/>
<dbReference type="Gene3D" id="2.40.50.1020">
    <property type="entry name" value="LytTr DNA-binding domain"/>
    <property type="match status" value="1"/>
</dbReference>
<dbReference type="Pfam" id="PF00072">
    <property type="entry name" value="Response_reg"/>
    <property type="match status" value="1"/>
</dbReference>
<gene>
    <name evidence="4" type="ORF">B0T45_08805</name>
</gene>
<evidence type="ECO:0000259" key="2">
    <source>
        <dbReference type="PROSITE" id="PS50110"/>
    </source>
</evidence>
<evidence type="ECO:0000259" key="3">
    <source>
        <dbReference type="PROSITE" id="PS50930"/>
    </source>
</evidence>
<dbReference type="GO" id="GO:0000156">
    <property type="term" value="F:phosphorelay response regulator activity"/>
    <property type="evidence" value="ECO:0007669"/>
    <property type="project" value="InterPro"/>
</dbReference>
<evidence type="ECO:0000313" key="4">
    <source>
        <dbReference type="EMBL" id="OQS41371.1"/>
    </source>
</evidence>
<dbReference type="AlphaFoldDB" id="A0A1W0D2X8"/>
<dbReference type="InterPro" id="IPR011006">
    <property type="entry name" value="CheY-like_superfamily"/>
</dbReference>
<dbReference type="Proteomes" id="UP000192721">
    <property type="component" value="Unassembled WGS sequence"/>
</dbReference>
<protein>
    <recommendedName>
        <fullName evidence="6">DNA-binding response regulator</fullName>
    </recommendedName>
</protein>
<organism evidence="4 5">
    <name type="scientific">Chromobacterium haemolyticum</name>
    <dbReference type="NCBI Taxonomy" id="394935"/>
    <lineage>
        <taxon>Bacteria</taxon>
        <taxon>Pseudomonadati</taxon>
        <taxon>Pseudomonadota</taxon>
        <taxon>Betaproteobacteria</taxon>
        <taxon>Neisseriales</taxon>
        <taxon>Chromobacteriaceae</taxon>
        <taxon>Chromobacterium</taxon>
    </lineage>
</organism>
<sequence length="246" mass="28223">MGAVSPWQDWRALVVDDEPLACERLRQLLREQGLQHVYCLTDSRQAMAWLAQNLADIVLADISMPGVSGLELAQQLRRQPLAPQLIFTTAHEQYAVNAFELEAIDYLLKPVRRERLRQALERACRQRGEAPQPEASFTVRQRDRLLPIPFSQARYLKAELKYVTLVTPNAEYLLDETLIALEQRLGDAAVRIHRNCLVMRHALRELFRANADGEEQWQVRLADIGQPLPVSRRQLAGIKQCLNQQD</sequence>
<accession>A0A1W0D2X8</accession>
<dbReference type="InterPro" id="IPR007492">
    <property type="entry name" value="LytTR_DNA-bd_dom"/>
</dbReference>
<dbReference type="PANTHER" id="PTHR37299:SF1">
    <property type="entry name" value="STAGE 0 SPORULATION PROTEIN A HOMOLOG"/>
    <property type="match status" value="1"/>
</dbReference>
<dbReference type="InterPro" id="IPR001789">
    <property type="entry name" value="Sig_transdc_resp-reg_receiver"/>
</dbReference>
<name>A0A1W0D2X8_9NEIS</name>
<dbReference type="GO" id="GO:0003677">
    <property type="term" value="F:DNA binding"/>
    <property type="evidence" value="ECO:0007669"/>
    <property type="project" value="InterPro"/>
</dbReference>
<dbReference type="RefSeq" id="WP_081555219.1">
    <property type="nucleotide sequence ID" value="NZ_MUKV01000008.1"/>
</dbReference>
<comment type="caution">
    <text evidence="4">The sequence shown here is derived from an EMBL/GenBank/DDBJ whole genome shotgun (WGS) entry which is preliminary data.</text>
</comment>
<dbReference type="SMART" id="SM00448">
    <property type="entry name" value="REC"/>
    <property type="match status" value="1"/>
</dbReference>
<reference evidence="4 5" key="1">
    <citation type="submission" date="2017-02" db="EMBL/GenBank/DDBJ databases">
        <title>Chromobacterium haemolyticum H5244.</title>
        <authorList>
            <person name="Gulvik C.A."/>
        </authorList>
    </citation>
    <scope>NUCLEOTIDE SEQUENCE [LARGE SCALE GENOMIC DNA]</scope>
    <source>
        <strain evidence="4 5">H5244</strain>
    </source>
</reference>
<evidence type="ECO:0008006" key="6">
    <source>
        <dbReference type="Google" id="ProtNLM"/>
    </source>
</evidence>
<evidence type="ECO:0000256" key="1">
    <source>
        <dbReference type="PROSITE-ProRule" id="PRU00169"/>
    </source>
</evidence>
<evidence type="ECO:0000313" key="5">
    <source>
        <dbReference type="Proteomes" id="UP000192721"/>
    </source>
</evidence>
<dbReference type="PANTHER" id="PTHR37299">
    <property type="entry name" value="TRANSCRIPTIONAL REGULATOR-RELATED"/>
    <property type="match status" value="1"/>
</dbReference>
<dbReference type="PROSITE" id="PS50930">
    <property type="entry name" value="HTH_LYTTR"/>
    <property type="match status" value="1"/>
</dbReference>
<dbReference type="Pfam" id="PF04397">
    <property type="entry name" value="LytTR"/>
    <property type="match status" value="1"/>
</dbReference>
<keyword evidence="1" id="KW-0597">Phosphoprotein</keyword>
<dbReference type="PROSITE" id="PS50110">
    <property type="entry name" value="RESPONSE_REGULATORY"/>
    <property type="match status" value="1"/>
</dbReference>